<dbReference type="RefSeq" id="WP_161098239.1">
    <property type="nucleotide sequence ID" value="NZ_WWCW01000070.1"/>
</dbReference>
<organism evidence="1 2">
    <name type="scientific">Duganella vulcania</name>
    <dbReference type="NCBI Taxonomy" id="2692166"/>
    <lineage>
        <taxon>Bacteria</taxon>
        <taxon>Pseudomonadati</taxon>
        <taxon>Pseudomonadota</taxon>
        <taxon>Betaproteobacteria</taxon>
        <taxon>Burkholderiales</taxon>
        <taxon>Oxalobacteraceae</taxon>
        <taxon>Telluria group</taxon>
        <taxon>Duganella</taxon>
    </lineage>
</organism>
<protein>
    <recommendedName>
        <fullName evidence="3">SMI1/KNR4 family protein</fullName>
    </recommendedName>
</protein>
<comment type="caution">
    <text evidence="1">The sequence shown here is derived from an EMBL/GenBank/DDBJ whole genome shotgun (WGS) entry which is preliminary data.</text>
</comment>
<proteinExistence type="predicted"/>
<dbReference type="AlphaFoldDB" id="A0A845G823"/>
<gene>
    <name evidence="1" type="ORF">GTP91_19230</name>
</gene>
<evidence type="ECO:0000313" key="1">
    <source>
        <dbReference type="EMBL" id="MYM89296.1"/>
    </source>
</evidence>
<evidence type="ECO:0008006" key="3">
    <source>
        <dbReference type="Google" id="ProtNLM"/>
    </source>
</evidence>
<name>A0A845G823_9BURK</name>
<sequence length="193" mass="21292">MSLDTALKNFADAFAAGSENSGTLEYRAFQPIVEPIPLGPVLQEYFGRLRMTDPVVGGRLLLMLITLDDLETCQHGWRWIRENNGPVIESTTWSKHWIVIADRSGDAIVVDDSTAGGVVTGHIGPYNVKIADDLANFFEVMAEAMTVEANTFNYDVLDEDFNPIPEFLNAVSAIALRILGPDGEKGFMEFFFG</sequence>
<evidence type="ECO:0000313" key="2">
    <source>
        <dbReference type="Proteomes" id="UP000470302"/>
    </source>
</evidence>
<dbReference type="EMBL" id="WWCW01000070">
    <property type="protein sequence ID" value="MYM89296.1"/>
    <property type="molecule type" value="Genomic_DNA"/>
</dbReference>
<reference evidence="1 2" key="1">
    <citation type="submission" date="2020-01" db="EMBL/GenBank/DDBJ databases">
        <title>Novel species isolated from a subtropical stream in China.</title>
        <authorList>
            <person name="Lu H."/>
        </authorList>
    </citation>
    <scope>NUCLEOTIDE SEQUENCE [LARGE SCALE GENOMIC DNA]</scope>
    <source>
        <strain evidence="1 2">FT82W</strain>
    </source>
</reference>
<accession>A0A845G823</accession>
<dbReference type="Proteomes" id="UP000470302">
    <property type="component" value="Unassembled WGS sequence"/>
</dbReference>